<dbReference type="AlphaFoldDB" id="A0A9W9YLH0"/>
<dbReference type="Proteomes" id="UP001163046">
    <property type="component" value="Unassembled WGS sequence"/>
</dbReference>
<sequence>MALPSLSNVLAFDDEDLAVDEEDKSLSVCLMGEGAGDETTEGWPVDGNSAGIKDSFPSVSVTVVPSARLETNEPSFVSRLEDEAPIK</sequence>
<evidence type="ECO:0000313" key="1">
    <source>
        <dbReference type="EMBL" id="KAJ7356369.1"/>
    </source>
</evidence>
<comment type="caution">
    <text evidence="1">The sequence shown here is derived from an EMBL/GenBank/DDBJ whole genome shotgun (WGS) entry which is preliminary data.</text>
</comment>
<name>A0A9W9YLH0_9CNID</name>
<organism evidence="1 2">
    <name type="scientific">Desmophyllum pertusum</name>
    <dbReference type="NCBI Taxonomy" id="174260"/>
    <lineage>
        <taxon>Eukaryota</taxon>
        <taxon>Metazoa</taxon>
        <taxon>Cnidaria</taxon>
        <taxon>Anthozoa</taxon>
        <taxon>Hexacorallia</taxon>
        <taxon>Scleractinia</taxon>
        <taxon>Caryophylliina</taxon>
        <taxon>Caryophylliidae</taxon>
        <taxon>Desmophyllum</taxon>
    </lineage>
</organism>
<protein>
    <submittedName>
        <fullName evidence="1">Uncharacterized protein</fullName>
    </submittedName>
</protein>
<accession>A0A9W9YLH0</accession>
<gene>
    <name evidence="1" type="ORF">OS493_025478</name>
</gene>
<reference evidence="1" key="1">
    <citation type="submission" date="2023-01" db="EMBL/GenBank/DDBJ databases">
        <title>Genome assembly of the deep-sea coral Lophelia pertusa.</title>
        <authorList>
            <person name="Herrera S."/>
            <person name="Cordes E."/>
        </authorList>
    </citation>
    <scope>NUCLEOTIDE SEQUENCE</scope>
    <source>
        <strain evidence="1">USNM1676648</strain>
        <tissue evidence="1">Polyp</tissue>
    </source>
</reference>
<evidence type="ECO:0000313" key="2">
    <source>
        <dbReference type="Proteomes" id="UP001163046"/>
    </source>
</evidence>
<dbReference type="EMBL" id="MU827322">
    <property type="protein sequence ID" value="KAJ7356369.1"/>
    <property type="molecule type" value="Genomic_DNA"/>
</dbReference>
<keyword evidence="2" id="KW-1185">Reference proteome</keyword>
<proteinExistence type="predicted"/>